<dbReference type="PANTHER" id="PTHR23514:SF13">
    <property type="entry name" value="INNER MEMBRANE PROTEIN YBJJ"/>
    <property type="match status" value="1"/>
</dbReference>
<dbReference type="InterPro" id="IPR036259">
    <property type="entry name" value="MFS_trans_sf"/>
</dbReference>
<evidence type="ECO:0000313" key="7">
    <source>
        <dbReference type="EMBL" id="MBO8415836.1"/>
    </source>
</evidence>
<protein>
    <submittedName>
        <fullName evidence="7">MFS transporter</fullName>
    </submittedName>
</protein>
<dbReference type="SUPFAM" id="SSF103473">
    <property type="entry name" value="MFS general substrate transporter"/>
    <property type="match status" value="1"/>
</dbReference>
<reference evidence="7" key="1">
    <citation type="submission" date="2020-10" db="EMBL/GenBank/DDBJ databases">
        <authorList>
            <person name="Gilroy R."/>
        </authorList>
    </citation>
    <scope>NUCLEOTIDE SEQUENCE</scope>
    <source>
        <strain evidence="7">17213</strain>
    </source>
</reference>
<evidence type="ECO:0000256" key="3">
    <source>
        <dbReference type="ARBA" id="ARBA00022989"/>
    </source>
</evidence>
<accession>A0A9D9GTA8</accession>
<feature type="transmembrane region" description="Helical" evidence="5">
    <location>
        <begin position="341"/>
        <end position="364"/>
    </location>
</feature>
<keyword evidence="3 5" id="KW-1133">Transmembrane helix</keyword>
<dbReference type="Gene3D" id="1.20.1250.20">
    <property type="entry name" value="MFS general substrate transporter like domains"/>
    <property type="match status" value="2"/>
</dbReference>
<reference evidence="7" key="2">
    <citation type="journal article" date="2021" name="PeerJ">
        <title>Extensive microbial diversity within the chicken gut microbiome revealed by metagenomics and culture.</title>
        <authorList>
            <person name="Gilroy R."/>
            <person name="Ravi A."/>
            <person name="Getino M."/>
            <person name="Pursley I."/>
            <person name="Horton D.L."/>
            <person name="Alikhan N.F."/>
            <person name="Baker D."/>
            <person name="Gharbi K."/>
            <person name="Hall N."/>
            <person name="Watson M."/>
            <person name="Adriaenssens E.M."/>
            <person name="Foster-Nyarko E."/>
            <person name="Jarju S."/>
            <person name="Secka A."/>
            <person name="Antonio M."/>
            <person name="Oren A."/>
            <person name="Chaudhuri R.R."/>
            <person name="La Ragione R."/>
            <person name="Hildebrand F."/>
            <person name="Pallen M.J."/>
        </authorList>
    </citation>
    <scope>NUCLEOTIDE SEQUENCE</scope>
    <source>
        <strain evidence="7">17213</strain>
    </source>
</reference>
<dbReference type="PROSITE" id="PS50850">
    <property type="entry name" value="MFS"/>
    <property type="match status" value="1"/>
</dbReference>
<evidence type="ECO:0000313" key="8">
    <source>
        <dbReference type="Proteomes" id="UP000823631"/>
    </source>
</evidence>
<feature type="transmembrane region" description="Helical" evidence="5">
    <location>
        <begin position="206"/>
        <end position="228"/>
    </location>
</feature>
<feature type="transmembrane region" description="Helical" evidence="5">
    <location>
        <begin position="47"/>
        <end position="68"/>
    </location>
</feature>
<comment type="caution">
    <text evidence="7">The sequence shown here is derived from an EMBL/GenBank/DDBJ whole genome shotgun (WGS) entry which is preliminary data.</text>
</comment>
<feature type="transmembrane region" description="Helical" evidence="5">
    <location>
        <begin position="370"/>
        <end position="388"/>
    </location>
</feature>
<dbReference type="PANTHER" id="PTHR23514">
    <property type="entry name" value="BYPASS OF STOP CODON PROTEIN 6"/>
    <property type="match status" value="1"/>
</dbReference>
<dbReference type="InterPro" id="IPR020846">
    <property type="entry name" value="MFS_dom"/>
</dbReference>
<name>A0A9D9GTA8_9GAMM</name>
<evidence type="ECO:0000256" key="1">
    <source>
        <dbReference type="ARBA" id="ARBA00004141"/>
    </source>
</evidence>
<dbReference type="AlphaFoldDB" id="A0A9D9GTA8"/>
<evidence type="ECO:0000256" key="5">
    <source>
        <dbReference type="SAM" id="Phobius"/>
    </source>
</evidence>
<proteinExistence type="predicted"/>
<keyword evidence="4 5" id="KW-0472">Membrane</keyword>
<dbReference type="EMBL" id="JADINH010000117">
    <property type="protein sequence ID" value="MBO8415836.1"/>
    <property type="molecule type" value="Genomic_DNA"/>
</dbReference>
<feature type="transmembrane region" description="Helical" evidence="5">
    <location>
        <begin position="139"/>
        <end position="158"/>
    </location>
</feature>
<dbReference type="CDD" id="cd17393">
    <property type="entry name" value="MFS_MosC_like"/>
    <property type="match status" value="1"/>
</dbReference>
<dbReference type="InterPro" id="IPR051788">
    <property type="entry name" value="MFS_Transporter"/>
</dbReference>
<feature type="transmembrane region" description="Helical" evidence="5">
    <location>
        <begin position="75"/>
        <end position="94"/>
    </location>
</feature>
<feature type="transmembrane region" description="Helical" evidence="5">
    <location>
        <begin position="100"/>
        <end position="118"/>
    </location>
</feature>
<dbReference type="GO" id="GO:0022857">
    <property type="term" value="F:transmembrane transporter activity"/>
    <property type="evidence" value="ECO:0007669"/>
    <property type="project" value="InterPro"/>
</dbReference>
<feature type="transmembrane region" description="Helical" evidence="5">
    <location>
        <begin position="281"/>
        <end position="299"/>
    </location>
</feature>
<evidence type="ECO:0000259" key="6">
    <source>
        <dbReference type="PROSITE" id="PS50850"/>
    </source>
</evidence>
<gene>
    <name evidence="7" type="ORF">IAB19_05605</name>
</gene>
<feature type="domain" description="Major facilitator superfamily (MFS) profile" evidence="6">
    <location>
        <begin position="10"/>
        <end position="392"/>
    </location>
</feature>
<feature type="transmembrane region" description="Helical" evidence="5">
    <location>
        <begin position="248"/>
        <end position="269"/>
    </location>
</feature>
<dbReference type="Proteomes" id="UP000823631">
    <property type="component" value="Unassembled WGS sequence"/>
</dbReference>
<organism evidence="7 8">
    <name type="scientific">Candidatus Avisuccinivibrio stercorigallinarum</name>
    <dbReference type="NCBI Taxonomy" id="2840704"/>
    <lineage>
        <taxon>Bacteria</taxon>
        <taxon>Pseudomonadati</taxon>
        <taxon>Pseudomonadota</taxon>
        <taxon>Gammaproteobacteria</taxon>
        <taxon>Aeromonadales</taxon>
        <taxon>Succinivibrionaceae</taxon>
        <taxon>Succinivibrionaceae incertae sedis</taxon>
        <taxon>Candidatus Avisuccinivibrio</taxon>
    </lineage>
</organism>
<feature type="transmembrane region" description="Helical" evidence="5">
    <location>
        <begin position="164"/>
        <end position="185"/>
    </location>
</feature>
<dbReference type="InterPro" id="IPR011701">
    <property type="entry name" value="MFS"/>
</dbReference>
<feature type="transmembrane region" description="Helical" evidence="5">
    <location>
        <begin position="16"/>
        <end position="35"/>
    </location>
</feature>
<feature type="transmembrane region" description="Helical" evidence="5">
    <location>
        <begin position="305"/>
        <end position="329"/>
    </location>
</feature>
<evidence type="ECO:0000256" key="4">
    <source>
        <dbReference type="ARBA" id="ARBA00023136"/>
    </source>
</evidence>
<evidence type="ECO:0000256" key="2">
    <source>
        <dbReference type="ARBA" id="ARBA00022692"/>
    </source>
</evidence>
<keyword evidence="2 5" id="KW-0812">Transmembrane</keyword>
<dbReference type="GO" id="GO:0016020">
    <property type="term" value="C:membrane"/>
    <property type="evidence" value="ECO:0007669"/>
    <property type="project" value="UniProtKB-SubCell"/>
</dbReference>
<sequence>MTDKNDERRMIRSNRAAFLAAGFGLAAWAPMIPYVQERFALNEQELGLLLLCIGLGSLCAMPIAGWAAGRFGCRILVYISMLFVSLGLCAITLIHHLYVMGVVLVIFGMAAVMLDVVSNINAARVELITGRGIMSGLHGLYSVGGFLGSLGVTALLTLGVSLPAAGTTAAVLLFLVVVSGCRDLLDAKSGRTETEKEQGAADDGNARVRVLHPLVLLVGILCFIMFMTEGSMLDWSGIFLRTERGVPVEQAGLGYAAFAIAMTLFRLTGDKIVATLGRRRVLVSGTGCIAAGYVLAVTVPHPYMALLGFFLIGVGASNVVPQLISYTVTIEGTSINAAVTIVNAIGFTGILCGPALIGFLAHLLGLHNVFLLQACAVLCVGACCFVLLRRKKPSAPAAVKSASAADGKGK</sequence>
<comment type="subcellular location">
    <subcellularLocation>
        <location evidence="1">Membrane</location>
        <topology evidence="1">Multi-pass membrane protein</topology>
    </subcellularLocation>
</comment>
<dbReference type="Pfam" id="PF07690">
    <property type="entry name" value="MFS_1"/>
    <property type="match status" value="1"/>
</dbReference>